<dbReference type="EMBL" id="LT629688">
    <property type="protein sequence ID" value="SDE31413.1"/>
    <property type="molecule type" value="Genomic_DNA"/>
</dbReference>
<keyword evidence="2" id="KW-1185">Reference proteome</keyword>
<dbReference type="RefSeq" id="WP_090594780.1">
    <property type="nucleotide sequence ID" value="NZ_LT629688.1"/>
</dbReference>
<evidence type="ECO:0008006" key="3">
    <source>
        <dbReference type="Google" id="ProtNLM"/>
    </source>
</evidence>
<accession>A0A1G7BWL5</accession>
<dbReference type="OrthoDB" id="4762227at2"/>
<proteinExistence type="predicted"/>
<dbReference type="AlphaFoldDB" id="A0A1G7BWL5"/>
<evidence type="ECO:0000313" key="2">
    <source>
        <dbReference type="Proteomes" id="UP000198546"/>
    </source>
</evidence>
<gene>
    <name evidence="1" type="ORF">SAMN04489747_3090</name>
</gene>
<name>A0A1G7BWL5_9ACTN</name>
<organism evidence="1 2">
    <name type="scientific">Auraticoccus monumenti</name>
    <dbReference type="NCBI Taxonomy" id="675864"/>
    <lineage>
        <taxon>Bacteria</taxon>
        <taxon>Bacillati</taxon>
        <taxon>Actinomycetota</taxon>
        <taxon>Actinomycetes</taxon>
        <taxon>Propionibacteriales</taxon>
        <taxon>Propionibacteriaceae</taxon>
        <taxon>Auraticoccus</taxon>
    </lineage>
</organism>
<reference evidence="1 2" key="1">
    <citation type="submission" date="2016-10" db="EMBL/GenBank/DDBJ databases">
        <authorList>
            <person name="de Groot N.N."/>
        </authorList>
    </citation>
    <scope>NUCLEOTIDE SEQUENCE [LARGE SCALE GENOMIC DNA]</scope>
    <source>
        <strain evidence="1 2">MON 2.2</strain>
    </source>
</reference>
<protein>
    <recommendedName>
        <fullName evidence="3">ANTAR domain-containing protein</fullName>
    </recommendedName>
</protein>
<sequence length="183" mass="18730">MGSTTELTAALHDLALATGQAPDHLPSLLDALVDSLRGAVRSFLGLELLLAGGATPVRLTRWPAVGEATTSLHVPVLALTGGAGGAFTFWASTPGAFVDLAADLCHALHLGPAEVVLDAHLPPPSQHDDLRGLVEATQVDRAIGVLLARGHTVASARAELEASARRLGVSLVQRAVQVVADVG</sequence>
<dbReference type="Proteomes" id="UP000198546">
    <property type="component" value="Chromosome i"/>
</dbReference>
<evidence type="ECO:0000313" key="1">
    <source>
        <dbReference type="EMBL" id="SDE31413.1"/>
    </source>
</evidence>